<dbReference type="PROSITE" id="PS51257">
    <property type="entry name" value="PROKAR_LIPOPROTEIN"/>
    <property type="match status" value="1"/>
</dbReference>
<name>A0A914C2L5_9BILA</name>
<evidence type="ECO:0000256" key="1">
    <source>
        <dbReference type="SAM" id="Phobius"/>
    </source>
</evidence>
<feature type="transmembrane region" description="Helical" evidence="1">
    <location>
        <begin position="6"/>
        <end position="33"/>
    </location>
</feature>
<reference evidence="3" key="1">
    <citation type="submission" date="2022-11" db="UniProtKB">
        <authorList>
            <consortium name="WormBaseParasite"/>
        </authorList>
    </citation>
    <scope>IDENTIFICATION</scope>
</reference>
<dbReference type="AlphaFoldDB" id="A0A914C2L5"/>
<feature type="transmembrane region" description="Helical" evidence="1">
    <location>
        <begin position="79"/>
        <end position="98"/>
    </location>
</feature>
<protein>
    <submittedName>
        <fullName evidence="3">Uncharacterized protein</fullName>
    </submittedName>
</protein>
<organism evidence="2 3">
    <name type="scientific">Acrobeloides nanus</name>
    <dbReference type="NCBI Taxonomy" id="290746"/>
    <lineage>
        <taxon>Eukaryota</taxon>
        <taxon>Metazoa</taxon>
        <taxon>Ecdysozoa</taxon>
        <taxon>Nematoda</taxon>
        <taxon>Chromadorea</taxon>
        <taxon>Rhabditida</taxon>
        <taxon>Tylenchina</taxon>
        <taxon>Cephalobomorpha</taxon>
        <taxon>Cephaloboidea</taxon>
        <taxon>Cephalobidae</taxon>
        <taxon>Acrobeloides</taxon>
    </lineage>
</organism>
<evidence type="ECO:0000313" key="2">
    <source>
        <dbReference type="Proteomes" id="UP000887540"/>
    </source>
</evidence>
<accession>A0A914C2L5</accession>
<sequence length="102" mass="11769">MGVFLRALLGFGILTNVVWPWFLACATYEMFVFHQKNVRYPKHGYAVNFLLCGGLKEELVIIVGFLIDILWEIMLDSMIVAFTFFSFHAGILSGRFLINRIF</sequence>
<keyword evidence="2" id="KW-1185">Reference proteome</keyword>
<keyword evidence="1" id="KW-0812">Transmembrane</keyword>
<dbReference type="Proteomes" id="UP000887540">
    <property type="component" value="Unplaced"/>
</dbReference>
<dbReference type="WBParaSite" id="ACRNAN_Path_159.g572.t1">
    <property type="protein sequence ID" value="ACRNAN_Path_159.g572.t1"/>
    <property type="gene ID" value="ACRNAN_Path_159.g572"/>
</dbReference>
<keyword evidence="1" id="KW-1133">Transmembrane helix</keyword>
<evidence type="ECO:0000313" key="3">
    <source>
        <dbReference type="WBParaSite" id="ACRNAN_Path_159.g572.t1"/>
    </source>
</evidence>
<keyword evidence="1" id="KW-0472">Membrane</keyword>
<feature type="transmembrane region" description="Helical" evidence="1">
    <location>
        <begin position="45"/>
        <end position="67"/>
    </location>
</feature>
<proteinExistence type="predicted"/>